<protein>
    <submittedName>
        <fullName evidence="1">Uncharacterized protein</fullName>
    </submittedName>
</protein>
<evidence type="ECO:0000313" key="2">
    <source>
        <dbReference type="Proteomes" id="UP001157006"/>
    </source>
</evidence>
<organism evidence="1 2">
    <name type="scientific">Vicia faba</name>
    <name type="common">Broad bean</name>
    <name type="synonym">Faba vulgaris</name>
    <dbReference type="NCBI Taxonomy" id="3906"/>
    <lineage>
        <taxon>Eukaryota</taxon>
        <taxon>Viridiplantae</taxon>
        <taxon>Streptophyta</taxon>
        <taxon>Embryophyta</taxon>
        <taxon>Tracheophyta</taxon>
        <taxon>Spermatophyta</taxon>
        <taxon>Magnoliopsida</taxon>
        <taxon>eudicotyledons</taxon>
        <taxon>Gunneridae</taxon>
        <taxon>Pentapetalae</taxon>
        <taxon>rosids</taxon>
        <taxon>fabids</taxon>
        <taxon>Fabales</taxon>
        <taxon>Fabaceae</taxon>
        <taxon>Papilionoideae</taxon>
        <taxon>50 kb inversion clade</taxon>
        <taxon>NPAAA clade</taxon>
        <taxon>Hologalegina</taxon>
        <taxon>IRL clade</taxon>
        <taxon>Fabeae</taxon>
        <taxon>Vicia</taxon>
    </lineage>
</organism>
<proteinExistence type="predicted"/>
<dbReference type="Proteomes" id="UP001157006">
    <property type="component" value="Chromosome 2"/>
</dbReference>
<dbReference type="AlphaFoldDB" id="A0AAV0ZR54"/>
<evidence type="ECO:0000313" key="1">
    <source>
        <dbReference type="EMBL" id="CAI8600231.1"/>
    </source>
</evidence>
<dbReference type="EMBL" id="OX451737">
    <property type="protein sequence ID" value="CAI8600231.1"/>
    <property type="molecule type" value="Genomic_DNA"/>
</dbReference>
<sequence length="154" mass="18064">MATLSIHNNCNKMQNTQVSSLTVLQRSSFVYQEVHMLLRLHDVIFGSCTRKEEHDYRQRISPIASFNLMQASPTFIHAHSIPFKVIKVHYSSNFHPRILLILFEVQIRNHHLHSSEPCKIIPLPLHKPLPLQDYLMSQTLQLKNNYKKEFSYLS</sequence>
<keyword evidence="2" id="KW-1185">Reference proteome</keyword>
<reference evidence="1 2" key="1">
    <citation type="submission" date="2023-01" db="EMBL/GenBank/DDBJ databases">
        <authorList>
            <person name="Kreplak J."/>
        </authorList>
    </citation>
    <scope>NUCLEOTIDE SEQUENCE [LARGE SCALE GENOMIC DNA]</scope>
</reference>
<gene>
    <name evidence="1" type="ORF">VFH_II212040</name>
</gene>
<name>A0AAV0ZR54_VICFA</name>
<accession>A0AAV0ZR54</accession>